<evidence type="ECO:0000313" key="10">
    <source>
        <dbReference type="Proteomes" id="UP000233256"/>
    </source>
</evidence>
<dbReference type="AlphaFoldDB" id="A0A2N1PTP7"/>
<gene>
    <name evidence="5 9" type="primary">xseA</name>
    <name evidence="9" type="ORF">CVV64_03205</name>
</gene>
<dbReference type="CDD" id="cd04489">
    <property type="entry name" value="ExoVII_LU_OBF"/>
    <property type="match status" value="1"/>
</dbReference>
<comment type="catalytic activity">
    <reaction evidence="5 6">
        <text>Exonucleolytic cleavage in either 5'- to 3'- or 3'- to 5'-direction to yield nucleoside 5'-phosphates.</text>
        <dbReference type="EC" id="3.1.11.6"/>
    </reaction>
</comment>
<dbReference type="InterPro" id="IPR003753">
    <property type="entry name" value="Exonuc_VII_L"/>
</dbReference>
<comment type="subunit">
    <text evidence="5">Heterooligomer composed of large and small subunits.</text>
</comment>
<dbReference type="InterPro" id="IPR025824">
    <property type="entry name" value="OB-fold_nuc-bd_dom"/>
</dbReference>
<keyword evidence="1 5" id="KW-0963">Cytoplasm</keyword>
<evidence type="ECO:0000256" key="5">
    <source>
        <dbReference type="HAMAP-Rule" id="MF_00378"/>
    </source>
</evidence>
<reference evidence="9 10" key="1">
    <citation type="journal article" date="2017" name="ISME J.">
        <title>Potential for microbial H2 and metal transformations associated with novel bacteria and archaea in deep terrestrial subsurface sediments.</title>
        <authorList>
            <person name="Hernsdorf A.W."/>
            <person name="Amano Y."/>
            <person name="Miyakawa K."/>
            <person name="Ise K."/>
            <person name="Suzuki Y."/>
            <person name="Anantharaman K."/>
            <person name="Probst A."/>
            <person name="Burstein D."/>
            <person name="Thomas B.C."/>
            <person name="Banfield J.F."/>
        </authorList>
    </citation>
    <scope>NUCLEOTIDE SEQUENCE [LARGE SCALE GENOMIC DNA]</scope>
    <source>
        <strain evidence="9">HGW-Wallbacteria-1</strain>
    </source>
</reference>
<keyword evidence="2 5" id="KW-0540">Nuclease</keyword>
<dbReference type="GO" id="GO:0005737">
    <property type="term" value="C:cytoplasm"/>
    <property type="evidence" value="ECO:0007669"/>
    <property type="project" value="UniProtKB-SubCell"/>
</dbReference>
<feature type="domain" description="OB-fold nucleic acid binding" evidence="8">
    <location>
        <begin position="60"/>
        <end position="154"/>
    </location>
</feature>
<comment type="subcellular location">
    <subcellularLocation>
        <location evidence="5 6">Cytoplasm</location>
    </subcellularLocation>
</comment>
<evidence type="ECO:0000313" key="9">
    <source>
        <dbReference type="EMBL" id="PKK91686.1"/>
    </source>
</evidence>
<comment type="function">
    <text evidence="5">Bidirectionally degrades single-stranded DNA into large acid-insoluble oligonucleotides, which are then degraded further into small acid-soluble oligonucleotides.</text>
</comment>
<evidence type="ECO:0000256" key="3">
    <source>
        <dbReference type="ARBA" id="ARBA00022801"/>
    </source>
</evidence>
<dbReference type="PANTHER" id="PTHR30008:SF0">
    <property type="entry name" value="EXODEOXYRIBONUCLEASE 7 LARGE SUBUNIT"/>
    <property type="match status" value="1"/>
</dbReference>
<evidence type="ECO:0000259" key="7">
    <source>
        <dbReference type="Pfam" id="PF02601"/>
    </source>
</evidence>
<evidence type="ECO:0000256" key="1">
    <source>
        <dbReference type="ARBA" id="ARBA00022490"/>
    </source>
</evidence>
<dbReference type="NCBIfam" id="TIGR00237">
    <property type="entry name" value="xseA"/>
    <property type="match status" value="1"/>
</dbReference>
<keyword evidence="3 5" id="KW-0378">Hydrolase</keyword>
<dbReference type="Proteomes" id="UP000233256">
    <property type="component" value="Unassembled WGS sequence"/>
</dbReference>
<comment type="caution">
    <text evidence="9">The sequence shown here is derived from an EMBL/GenBank/DDBJ whole genome shotgun (WGS) entry which is preliminary data.</text>
</comment>
<dbReference type="Pfam" id="PF13742">
    <property type="entry name" value="tRNA_anti_2"/>
    <property type="match status" value="1"/>
</dbReference>
<dbReference type="PANTHER" id="PTHR30008">
    <property type="entry name" value="EXODEOXYRIBONUCLEASE 7 LARGE SUBUNIT"/>
    <property type="match status" value="1"/>
</dbReference>
<dbReference type="EC" id="3.1.11.6" evidence="5"/>
<dbReference type="Pfam" id="PF02601">
    <property type="entry name" value="Exonuc_VII_L"/>
    <property type="match status" value="1"/>
</dbReference>
<name>A0A2N1PTP7_9BACT</name>
<organism evidence="9 10">
    <name type="scientific">Candidatus Wallbacteria bacterium HGW-Wallbacteria-1</name>
    <dbReference type="NCBI Taxonomy" id="2013854"/>
    <lineage>
        <taxon>Bacteria</taxon>
        <taxon>Candidatus Walliibacteriota</taxon>
    </lineage>
</organism>
<protein>
    <recommendedName>
        <fullName evidence="5">Exodeoxyribonuclease 7 large subunit</fullName>
        <ecNumber evidence="5">3.1.11.6</ecNumber>
    </recommendedName>
    <alternativeName>
        <fullName evidence="5">Exodeoxyribonuclease VII large subunit</fullName>
        <shortName evidence="5">Exonuclease VII large subunit</shortName>
    </alternativeName>
</protein>
<dbReference type="GO" id="GO:0008855">
    <property type="term" value="F:exodeoxyribonuclease VII activity"/>
    <property type="evidence" value="ECO:0007669"/>
    <property type="project" value="UniProtKB-UniRule"/>
</dbReference>
<evidence type="ECO:0000259" key="8">
    <source>
        <dbReference type="Pfam" id="PF13742"/>
    </source>
</evidence>
<feature type="domain" description="Exonuclease VII large subunit C-terminal" evidence="7">
    <location>
        <begin position="178"/>
        <end position="493"/>
    </location>
</feature>
<dbReference type="EMBL" id="PGXC01000002">
    <property type="protein sequence ID" value="PKK91686.1"/>
    <property type="molecule type" value="Genomic_DNA"/>
</dbReference>
<proteinExistence type="inferred from homology"/>
<comment type="similarity">
    <text evidence="5 6">Belongs to the XseA family.</text>
</comment>
<keyword evidence="4 5" id="KW-0269">Exonuclease</keyword>
<dbReference type="GO" id="GO:0003676">
    <property type="term" value="F:nucleic acid binding"/>
    <property type="evidence" value="ECO:0007669"/>
    <property type="project" value="InterPro"/>
</dbReference>
<dbReference type="HAMAP" id="MF_00378">
    <property type="entry name" value="Exonuc_7_L"/>
    <property type="match status" value="1"/>
</dbReference>
<dbReference type="InterPro" id="IPR020579">
    <property type="entry name" value="Exonuc_VII_lsu_C"/>
</dbReference>
<dbReference type="GO" id="GO:0009318">
    <property type="term" value="C:exodeoxyribonuclease VII complex"/>
    <property type="evidence" value="ECO:0007669"/>
    <property type="project" value="UniProtKB-UniRule"/>
</dbReference>
<sequence>MSSRQSPWITKSPVQILMHRVRAQIQRVNRDRMTAFSNFDKIMGSNDSLGHSNPPDKDCLTVFQVNTIIRELMADSPVLSNLVVQGEISNFVRASSGHLYFSLKDDRAAIRCVMFRGNASRITFQPSDGDSVVARGQVNVFEKRGEYQLYCNSMAPAGMGEMYAAFMELKVRLEKEGLFDPSIKKSIPPFPRKIGVVTSLTGAAARDFFNVARRRDPGVNIVFANALVQGDQAPVSIATAIDSLGTVEEVDLLVVTRGGGSFEELMAFNTEIVARAIARCNKPIIAAIGHETDFSIAEFVADLRAPTPSAAAELVTRDTGDLIRRVLDQRRRLHFAVNSILRDRASRLSRADFRRIGDNLRLWIGQAGENIDVLSSRMERGMNYKIKYSTHALERLSGRLKGVTPYPLLADMGHRFATLHRSLLIAQKRFMENRENRLLQADAHLSGLSPRAVLNRGFAWLEKPLFSVPLRSVREVDQGEIVRARLVDGSLLCHVERVEPDTKKGKGEKNG</sequence>
<dbReference type="GO" id="GO:0006308">
    <property type="term" value="P:DNA catabolic process"/>
    <property type="evidence" value="ECO:0007669"/>
    <property type="project" value="UniProtKB-UniRule"/>
</dbReference>
<accession>A0A2N1PTP7</accession>
<evidence type="ECO:0000256" key="4">
    <source>
        <dbReference type="ARBA" id="ARBA00022839"/>
    </source>
</evidence>
<evidence type="ECO:0000256" key="2">
    <source>
        <dbReference type="ARBA" id="ARBA00022722"/>
    </source>
</evidence>
<evidence type="ECO:0000256" key="6">
    <source>
        <dbReference type="RuleBase" id="RU004355"/>
    </source>
</evidence>